<gene>
    <name evidence="2" type="ORF">E4680_09835</name>
</gene>
<evidence type="ECO:0000313" key="3">
    <source>
        <dbReference type="Proteomes" id="UP000297890"/>
    </source>
</evidence>
<dbReference type="Proteomes" id="UP000297890">
    <property type="component" value="Unassembled WGS sequence"/>
</dbReference>
<feature type="transmembrane region" description="Helical" evidence="1">
    <location>
        <begin position="30"/>
        <end position="50"/>
    </location>
</feature>
<protein>
    <submittedName>
        <fullName evidence="2">Uncharacterized protein</fullName>
    </submittedName>
</protein>
<accession>A0A4Z0F917</accession>
<dbReference type="RefSeq" id="WP_135282236.1">
    <property type="nucleotide sequence ID" value="NZ_SRIO01000012.1"/>
</dbReference>
<dbReference type="EMBL" id="SRIO01000012">
    <property type="protein sequence ID" value="TFZ82127.1"/>
    <property type="molecule type" value="Genomic_DNA"/>
</dbReference>
<organism evidence="2 3">
    <name type="scientific">Candidatus Macondimonas diazotrophica</name>
    <dbReference type="NCBI Taxonomy" id="2305248"/>
    <lineage>
        <taxon>Bacteria</taxon>
        <taxon>Pseudomonadati</taxon>
        <taxon>Pseudomonadota</taxon>
        <taxon>Gammaproteobacteria</taxon>
        <taxon>Chromatiales</taxon>
        <taxon>Ectothiorhodospiraceae</taxon>
        <taxon>Candidatus Macondimonas</taxon>
    </lineage>
</organism>
<keyword evidence="1" id="KW-0812">Transmembrane</keyword>
<reference evidence="2 3" key="1">
    <citation type="journal article" date="2019" name="ISME J.">
        <title>Candidatus Macondimonas diazotrophica, a novel gammaproteobacterial genus dominating crude-oil-contaminated coastal sediments.</title>
        <authorList>
            <person name="Karthikeyan S."/>
            <person name="Konstantinidis K."/>
        </authorList>
    </citation>
    <scope>NUCLEOTIDE SEQUENCE [LARGE SCALE GENOMIC DNA]</scope>
    <source>
        <strain evidence="2 3">KTK01</strain>
    </source>
</reference>
<keyword evidence="1" id="KW-0472">Membrane</keyword>
<keyword evidence="1" id="KW-1133">Transmembrane helix</keyword>
<dbReference type="AlphaFoldDB" id="A0A4Z0F917"/>
<evidence type="ECO:0000313" key="2">
    <source>
        <dbReference type="EMBL" id="TFZ82127.1"/>
    </source>
</evidence>
<sequence length="163" mass="17342">MAIDKCKKCGNEVRYGAAARPKCAGKVKSLSMIYGTIVLGVFILAMFIGVSSGTKSKVSVGTPVSGAPSEVFHPGDDVLLVVSEGVVLLADNEQAYGAFMKLAIAKDYLGMAQMEASGSLFSVPSGTKARIIDRGFERRLVRIMEGKHFGRSGWVVLSLLKKP</sequence>
<proteinExistence type="predicted"/>
<keyword evidence="3" id="KW-1185">Reference proteome</keyword>
<name>A0A4Z0F917_9GAMM</name>
<comment type="caution">
    <text evidence="2">The sequence shown here is derived from an EMBL/GenBank/DDBJ whole genome shotgun (WGS) entry which is preliminary data.</text>
</comment>
<evidence type="ECO:0000256" key="1">
    <source>
        <dbReference type="SAM" id="Phobius"/>
    </source>
</evidence>